<dbReference type="OrthoDB" id="1433859at2"/>
<protein>
    <recommendedName>
        <fullName evidence="4">TraB/GumN family protein</fullName>
    </recommendedName>
</protein>
<evidence type="ECO:0000313" key="2">
    <source>
        <dbReference type="EMBL" id="TPE42881.1"/>
    </source>
</evidence>
<gene>
    <name evidence="2" type="ORF">FJM65_16275</name>
</gene>
<name>A0A501W6G3_9BACT</name>
<dbReference type="Proteomes" id="UP000316727">
    <property type="component" value="Unassembled WGS sequence"/>
</dbReference>
<proteinExistence type="predicted"/>
<keyword evidence="1" id="KW-0732">Signal</keyword>
<evidence type="ECO:0008006" key="4">
    <source>
        <dbReference type="Google" id="ProtNLM"/>
    </source>
</evidence>
<dbReference type="AlphaFoldDB" id="A0A501W6G3"/>
<dbReference type="EMBL" id="VFRQ01000009">
    <property type="protein sequence ID" value="TPE42881.1"/>
    <property type="molecule type" value="Genomic_DNA"/>
</dbReference>
<comment type="caution">
    <text evidence="2">The sequence shown here is derived from an EMBL/GenBank/DDBJ whole genome shotgun (WGS) entry which is preliminary data.</text>
</comment>
<evidence type="ECO:0000313" key="3">
    <source>
        <dbReference type="Proteomes" id="UP000316727"/>
    </source>
</evidence>
<feature type="chain" id="PRO_5021283847" description="TraB/GumN family protein" evidence="1">
    <location>
        <begin position="25"/>
        <end position="289"/>
    </location>
</feature>
<feature type="signal peptide" evidence="1">
    <location>
        <begin position="1"/>
        <end position="24"/>
    </location>
</feature>
<sequence>MKKPILLLLATAAAAILPEAKVCAQEAPCHHKILRYKTWQQTPATAWNLSIDTPTGGKLRYLGAEHSTDTSHSQFQIIKENWEALHPTIAFFEGPDRGIAATEQETISQLGESGYVRYLAKASGIKTRSLEPGPQEEVDYLLSLEKFTPEQVKLFFILREASRLRERKGMNEEEIKEAIAQLLPKADQLIPALAGVLPDTASLQPAFEKYWARQGEWWQAPAHWFDPLKDGKETGGNFTNEINTHSSDFRNLHMYRILTEAVQQGERVLAVVGRNHVPMQAEAIRCELE</sequence>
<accession>A0A501W6G3</accession>
<keyword evidence="3" id="KW-1185">Reference proteome</keyword>
<organism evidence="2 3">
    <name type="scientific">Pontibacter mangrovi</name>
    <dbReference type="NCBI Taxonomy" id="2589816"/>
    <lineage>
        <taxon>Bacteria</taxon>
        <taxon>Pseudomonadati</taxon>
        <taxon>Bacteroidota</taxon>
        <taxon>Cytophagia</taxon>
        <taxon>Cytophagales</taxon>
        <taxon>Hymenobacteraceae</taxon>
        <taxon>Pontibacter</taxon>
    </lineage>
</organism>
<reference evidence="2 3" key="1">
    <citation type="submission" date="2019-06" db="EMBL/GenBank/DDBJ databases">
        <title>A novel bacterium of genus Pontibacter, isolated from marine sediment.</title>
        <authorList>
            <person name="Huang H."/>
            <person name="Mo K."/>
            <person name="Hu Y."/>
        </authorList>
    </citation>
    <scope>NUCLEOTIDE SEQUENCE [LARGE SCALE GENOMIC DNA]</scope>
    <source>
        <strain evidence="2 3">HB172049</strain>
    </source>
</reference>
<evidence type="ECO:0000256" key="1">
    <source>
        <dbReference type="SAM" id="SignalP"/>
    </source>
</evidence>
<dbReference type="RefSeq" id="WP_140622615.1">
    <property type="nucleotide sequence ID" value="NZ_VFRQ01000009.1"/>
</dbReference>